<dbReference type="Gene3D" id="3.40.50.150">
    <property type="entry name" value="Vaccinia Virus protein VP39"/>
    <property type="match status" value="1"/>
</dbReference>
<keyword evidence="3 6" id="KW-0489">Methyltransferase</keyword>
<gene>
    <name evidence="6 7" type="primary">rsmG</name>
    <name evidence="7" type="ORF">H9726_03280</name>
</gene>
<dbReference type="FunFam" id="3.40.50.150:FF:000041">
    <property type="entry name" value="Ribosomal RNA small subunit methyltransferase G"/>
    <property type="match status" value="1"/>
</dbReference>
<dbReference type="AlphaFoldDB" id="A0A9D2IHQ1"/>
<dbReference type="HAMAP" id="MF_00074">
    <property type="entry name" value="16SrRNA_methyltr_G"/>
    <property type="match status" value="1"/>
</dbReference>
<protein>
    <recommendedName>
        <fullName evidence="6">Ribosomal RNA small subunit methyltransferase G</fullName>
        <ecNumber evidence="6">2.1.1.-</ecNumber>
    </recommendedName>
    <alternativeName>
        <fullName evidence="6">16S rRNA 7-methylguanosine methyltransferase</fullName>
        <shortName evidence="6">16S rRNA m7G methyltransferase</shortName>
    </alternativeName>
</protein>
<keyword evidence="2 6" id="KW-0698">rRNA processing</keyword>
<comment type="subcellular location">
    <subcellularLocation>
        <location evidence="6">Cytoplasm</location>
    </subcellularLocation>
</comment>
<comment type="caution">
    <text evidence="7">The sequence shown here is derived from an EMBL/GenBank/DDBJ whole genome shotgun (WGS) entry which is preliminary data.</text>
</comment>
<name>A0A9D2IHQ1_9FIRM</name>
<dbReference type="GO" id="GO:0070043">
    <property type="term" value="F:rRNA (guanine-N7-)-methyltransferase activity"/>
    <property type="evidence" value="ECO:0007669"/>
    <property type="project" value="UniProtKB-UniRule"/>
</dbReference>
<evidence type="ECO:0000313" key="7">
    <source>
        <dbReference type="EMBL" id="HIZ09492.1"/>
    </source>
</evidence>
<evidence type="ECO:0000256" key="1">
    <source>
        <dbReference type="ARBA" id="ARBA00022490"/>
    </source>
</evidence>
<dbReference type="InterPro" id="IPR003682">
    <property type="entry name" value="rRNA_ssu_MeTfrase_G"/>
</dbReference>
<feature type="binding site" evidence="6">
    <location>
        <position position="72"/>
    </location>
    <ligand>
        <name>S-adenosyl-L-methionine</name>
        <dbReference type="ChEBI" id="CHEBI:59789"/>
    </ligand>
</feature>
<reference evidence="7" key="1">
    <citation type="journal article" date="2021" name="PeerJ">
        <title>Extensive microbial diversity within the chicken gut microbiome revealed by metagenomics and culture.</title>
        <authorList>
            <person name="Gilroy R."/>
            <person name="Ravi A."/>
            <person name="Getino M."/>
            <person name="Pursley I."/>
            <person name="Horton D.L."/>
            <person name="Alikhan N.F."/>
            <person name="Baker D."/>
            <person name="Gharbi K."/>
            <person name="Hall N."/>
            <person name="Watson M."/>
            <person name="Adriaenssens E.M."/>
            <person name="Foster-Nyarko E."/>
            <person name="Jarju S."/>
            <person name="Secka A."/>
            <person name="Antonio M."/>
            <person name="Oren A."/>
            <person name="Chaudhuri R.R."/>
            <person name="La Ragione R."/>
            <person name="Hildebrand F."/>
            <person name="Pallen M.J."/>
        </authorList>
    </citation>
    <scope>NUCLEOTIDE SEQUENCE</scope>
    <source>
        <strain evidence="7">CHK192-19661</strain>
    </source>
</reference>
<comment type="similarity">
    <text evidence="6">Belongs to the methyltransferase superfamily. RNA methyltransferase RsmG family.</text>
</comment>
<evidence type="ECO:0000256" key="6">
    <source>
        <dbReference type="HAMAP-Rule" id="MF_00074"/>
    </source>
</evidence>
<reference evidence="7" key="2">
    <citation type="submission" date="2021-04" db="EMBL/GenBank/DDBJ databases">
        <authorList>
            <person name="Gilroy R."/>
        </authorList>
    </citation>
    <scope>NUCLEOTIDE SEQUENCE</scope>
    <source>
        <strain evidence="7">CHK192-19661</strain>
    </source>
</reference>
<dbReference type="PIRSF" id="PIRSF003078">
    <property type="entry name" value="GidB"/>
    <property type="match status" value="1"/>
</dbReference>
<evidence type="ECO:0000256" key="4">
    <source>
        <dbReference type="ARBA" id="ARBA00022679"/>
    </source>
</evidence>
<dbReference type="InterPro" id="IPR029063">
    <property type="entry name" value="SAM-dependent_MTases_sf"/>
</dbReference>
<feature type="binding site" evidence="6">
    <location>
        <begin position="117"/>
        <end position="118"/>
    </location>
    <ligand>
        <name>S-adenosyl-L-methionine</name>
        <dbReference type="ChEBI" id="CHEBI:59789"/>
    </ligand>
</feature>
<dbReference type="EMBL" id="DXCF01000018">
    <property type="protein sequence ID" value="HIZ09492.1"/>
    <property type="molecule type" value="Genomic_DNA"/>
</dbReference>
<feature type="binding site" evidence="6">
    <location>
        <position position="67"/>
    </location>
    <ligand>
        <name>S-adenosyl-L-methionine</name>
        <dbReference type="ChEBI" id="CHEBI:59789"/>
    </ligand>
</feature>
<dbReference type="PANTHER" id="PTHR31760:SF0">
    <property type="entry name" value="S-ADENOSYL-L-METHIONINE-DEPENDENT METHYLTRANSFERASES SUPERFAMILY PROTEIN"/>
    <property type="match status" value="1"/>
</dbReference>
<dbReference type="EC" id="2.1.1.-" evidence="6"/>
<proteinExistence type="inferred from homology"/>
<evidence type="ECO:0000256" key="5">
    <source>
        <dbReference type="ARBA" id="ARBA00022691"/>
    </source>
</evidence>
<keyword evidence="4 6" id="KW-0808">Transferase</keyword>
<keyword evidence="5 6" id="KW-0949">S-adenosyl-L-methionine</keyword>
<dbReference type="GO" id="GO:0005829">
    <property type="term" value="C:cytosol"/>
    <property type="evidence" value="ECO:0007669"/>
    <property type="project" value="TreeGrafter"/>
</dbReference>
<organism evidence="7 8">
    <name type="scientific">Candidatus Borkfalkia avicola</name>
    <dbReference type="NCBI Taxonomy" id="2838503"/>
    <lineage>
        <taxon>Bacteria</taxon>
        <taxon>Bacillati</taxon>
        <taxon>Bacillota</taxon>
        <taxon>Clostridia</taxon>
        <taxon>Christensenellales</taxon>
        <taxon>Christensenellaceae</taxon>
        <taxon>Candidatus Borkfalkia</taxon>
    </lineage>
</organism>
<dbReference type="Proteomes" id="UP000824025">
    <property type="component" value="Unassembled WGS sequence"/>
</dbReference>
<dbReference type="SUPFAM" id="SSF53335">
    <property type="entry name" value="S-adenosyl-L-methionine-dependent methyltransferases"/>
    <property type="match status" value="1"/>
</dbReference>
<feature type="binding site" evidence="6">
    <location>
        <position position="136"/>
    </location>
    <ligand>
        <name>S-adenosyl-L-methionine</name>
        <dbReference type="ChEBI" id="CHEBI:59789"/>
    </ligand>
</feature>
<evidence type="ECO:0000256" key="3">
    <source>
        <dbReference type="ARBA" id="ARBA00022603"/>
    </source>
</evidence>
<comment type="caution">
    <text evidence="6">Lacks conserved residue(s) required for the propagation of feature annotation.</text>
</comment>
<sequence>MEGYEKILYEGETGEKFSRFYDLLEEWNAKFNLTGIRGREECYIKNFEDSLLGEKFFPRGAVCAEVGSGGGFPSVPLMIARPDLSFTLIESVNKKCAFLRAAVKELSLNAEVVCGRAEELARDKKMRERYDVCCARAVARLNTLSEYCLPLVRTGGLFVAYKGDAAEEVKEAERALSLLGARLLSAREEQTEAGTRTVVVCEKIKHTPPAYPRGRGKERSSPL</sequence>
<evidence type="ECO:0000256" key="2">
    <source>
        <dbReference type="ARBA" id="ARBA00022552"/>
    </source>
</evidence>
<accession>A0A9D2IHQ1</accession>
<evidence type="ECO:0000313" key="8">
    <source>
        <dbReference type="Proteomes" id="UP000824025"/>
    </source>
</evidence>
<keyword evidence="1 6" id="KW-0963">Cytoplasm</keyword>
<dbReference type="PANTHER" id="PTHR31760">
    <property type="entry name" value="S-ADENOSYL-L-METHIONINE-DEPENDENT METHYLTRANSFERASES SUPERFAMILY PROTEIN"/>
    <property type="match status" value="1"/>
</dbReference>
<comment type="function">
    <text evidence="6">Specifically methylates the N7 position of a guanine in 16S rRNA.</text>
</comment>
<dbReference type="Pfam" id="PF02527">
    <property type="entry name" value="GidB"/>
    <property type="match status" value="1"/>
</dbReference>
<dbReference type="NCBIfam" id="TIGR00138">
    <property type="entry name" value="rsmG_gidB"/>
    <property type="match status" value="1"/>
</dbReference>